<dbReference type="Pfam" id="PF02932">
    <property type="entry name" value="Neur_chan_memb"/>
    <property type="match status" value="1"/>
</dbReference>
<evidence type="ECO:0000256" key="6">
    <source>
        <dbReference type="SAM" id="MobiDB-lite"/>
    </source>
</evidence>
<dbReference type="GO" id="GO:0034220">
    <property type="term" value="P:monoatomic ion transmembrane transport"/>
    <property type="evidence" value="ECO:0007669"/>
    <property type="project" value="UniProtKB-KW"/>
</dbReference>
<evidence type="ECO:0000256" key="1">
    <source>
        <dbReference type="ARBA" id="ARBA00004141"/>
    </source>
</evidence>
<sequence>MMASTQEKTRSKDRNVHFNILVAFLFGVFLILQFSETHAATNIDYQNLLNATLNASNYSSKVRPKADTGLVLPVTVDFYLVALNEINENEQKMTTTGWLDVQWNDTYMIWNSANYANIDELLIPQNEIWKPDIALVNALESLTGLGDSFAYAKAMDYGTVNWTPYQTFESTCNIDMASFPFDKQTCDIKFTTWSSTKDLITLSKGTYGIITTYYQPSPDWDLVSAVSGDASTSTISGIKFTLTFKRKYLFYLLYFILPIFLLATINLFVFILPPASGEKTGFAVTAYLSFIIFFIIITDLMPDGMKSVPTLNTYLLTQSTISCLIVFVTVIQLRLYSLSREKTVPAFLQIPTTRVVMLKRKMFSCKKKQDKQRKETKMKLEDIDDPEEEFEEKTKFKAAQNKVFAINRVKSRNKISPTPPVNIELKPRSDGNSSVDNEGGKERPRSGNSISRKNKTSRAILAKRREVLKGNPTILEWREAVGLEVSVPPADSNMISDFRDGAATPRAVQFSVDEEELDDKPLETSDVTWAHVVRAMDFVFFWIFSIATFMVIVTTFGIAASANA</sequence>
<comment type="similarity">
    <text evidence="5">Belongs to the ligand-gated ion channel (TC 1.A.9) family.</text>
</comment>
<feature type="transmembrane region" description="Helical" evidence="5">
    <location>
        <begin position="284"/>
        <end position="302"/>
    </location>
</feature>
<dbReference type="InterPro" id="IPR006201">
    <property type="entry name" value="Neur_channel"/>
</dbReference>
<keyword evidence="5" id="KW-0813">Transport</keyword>
<feature type="domain" description="Neurotransmitter-gated ion-channel transmembrane" evidence="8">
    <location>
        <begin position="256"/>
        <end position="551"/>
    </location>
</feature>
<protein>
    <submittedName>
        <fullName evidence="9">Uncharacterized protein</fullName>
    </submittedName>
</protein>
<dbReference type="InterPro" id="IPR038050">
    <property type="entry name" value="Neuro_actylchol_rec"/>
</dbReference>
<dbReference type="InterPro" id="IPR006029">
    <property type="entry name" value="Neurotrans-gated_channel_TM"/>
</dbReference>
<comment type="subcellular location">
    <subcellularLocation>
        <location evidence="1">Membrane</location>
        <topology evidence="1">Multi-pass membrane protein</topology>
    </subcellularLocation>
</comment>
<keyword evidence="3 5" id="KW-1133">Transmembrane helix</keyword>
<keyword evidence="10" id="KW-1185">Reference proteome</keyword>
<accession>A0ABD3VS18</accession>
<dbReference type="InterPro" id="IPR006202">
    <property type="entry name" value="Neur_chan_lig-bd"/>
</dbReference>
<evidence type="ECO:0000259" key="8">
    <source>
        <dbReference type="Pfam" id="PF02932"/>
    </source>
</evidence>
<gene>
    <name evidence="9" type="ORF">ACJMK2_006081</name>
</gene>
<dbReference type="SUPFAM" id="SSF63712">
    <property type="entry name" value="Nicotinic receptor ligand binding domain-like"/>
    <property type="match status" value="1"/>
</dbReference>
<reference evidence="9 10" key="1">
    <citation type="submission" date="2024-11" db="EMBL/GenBank/DDBJ databases">
        <title>Chromosome-level genome assembly of the freshwater bivalve Anodonta woodiana.</title>
        <authorList>
            <person name="Chen X."/>
        </authorList>
    </citation>
    <scope>NUCLEOTIDE SEQUENCE [LARGE SCALE GENOMIC DNA]</scope>
    <source>
        <strain evidence="9">MN2024</strain>
        <tissue evidence="9">Gills</tissue>
    </source>
</reference>
<dbReference type="InterPro" id="IPR036719">
    <property type="entry name" value="Neuro-gated_channel_TM_sf"/>
</dbReference>
<dbReference type="PROSITE" id="PS00236">
    <property type="entry name" value="NEUROTR_ION_CHANNEL"/>
    <property type="match status" value="1"/>
</dbReference>
<feature type="transmembrane region" description="Helical" evidence="5">
    <location>
        <begin position="539"/>
        <end position="562"/>
    </location>
</feature>
<proteinExistence type="inferred from homology"/>
<keyword evidence="2 5" id="KW-0812">Transmembrane</keyword>
<organism evidence="9 10">
    <name type="scientific">Sinanodonta woodiana</name>
    <name type="common">Chinese pond mussel</name>
    <name type="synonym">Anodonta woodiana</name>
    <dbReference type="NCBI Taxonomy" id="1069815"/>
    <lineage>
        <taxon>Eukaryota</taxon>
        <taxon>Metazoa</taxon>
        <taxon>Spiralia</taxon>
        <taxon>Lophotrochozoa</taxon>
        <taxon>Mollusca</taxon>
        <taxon>Bivalvia</taxon>
        <taxon>Autobranchia</taxon>
        <taxon>Heteroconchia</taxon>
        <taxon>Palaeoheterodonta</taxon>
        <taxon>Unionida</taxon>
        <taxon>Unionoidea</taxon>
        <taxon>Unionidae</taxon>
        <taxon>Unioninae</taxon>
        <taxon>Sinanodonta</taxon>
    </lineage>
</organism>
<dbReference type="FunFam" id="2.70.170.10:FF:000028">
    <property type="entry name" value="AcetylCholine Receptor"/>
    <property type="match status" value="1"/>
</dbReference>
<feature type="transmembrane region" description="Helical" evidence="5">
    <location>
        <begin position="248"/>
        <end position="272"/>
    </location>
</feature>
<feature type="transmembrane region" description="Helical" evidence="5">
    <location>
        <begin position="314"/>
        <end position="333"/>
    </location>
</feature>
<dbReference type="Pfam" id="PF02931">
    <property type="entry name" value="Neur_chan_LBD"/>
    <property type="match status" value="1"/>
</dbReference>
<evidence type="ECO:0000256" key="5">
    <source>
        <dbReference type="RuleBase" id="RU000687"/>
    </source>
</evidence>
<dbReference type="InterPro" id="IPR036734">
    <property type="entry name" value="Neur_chan_lig-bd_sf"/>
</dbReference>
<evidence type="ECO:0000259" key="7">
    <source>
        <dbReference type="Pfam" id="PF02931"/>
    </source>
</evidence>
<comment type="caution">
    <text evidence="9">The sequence shown here is derived from an EMBL/GenBank/DDBJ whole genome shotgun (WGS) entry which is preliminary data.</text>
</comment>
<dbReference type="GO" id="GO:0016020">
    <property type="term" value="C:membrane"/>
    <property type="evidence" value="ECO:0007669"/>
    <property type="project" value="UniProtKB-SubCell"/>
</dbReference>
<dbReference type="CDD" id="cd19051">
    <property type="entry name" value="LGIC_TM_cation"/>
    <property type="match status" value="1"/>
</dbReference>
<evidence type="ECO:0000256" key="2">
    <source>
        <dbReference type="ARBA" id="ARBA00022692"/>
    </source>
</evidence>
<dbReference type="SUPFAM" id="SSF90112">
    <property type="entry name" value="Neurotransmitter-gated ion-channel transmembrane pore"/>
    <property type="match status" value="1"/>
</dbReference>
<dbReference type="InterPro" id="IPR018000">
    <property type="entry name" value="Neurotransmitter_ion_chnl_CS"/>
</dbReference>
<dbReference type="Gene3D" id="1.20.58.390">
    <property type="entry name" value="Neurotransmitter-gated ion-channel transmembrane domain"/>
    <property type="match status" value="1"/>
</dbReference>
<keyword evidence="4 5" id="KW-0472">Membrane</keyword>
<dbReference type="PRINTS" id="PR00252">
    <property type="entry name" value="NRIONCHANNEL"/>
</dbReference>
<feature type="domain" description="Neurotransmitter-gated ion-channel ligand-binding" evidence="7">
    <location>
        <begin position="56"/>
        <end position="248"/>
    </location>
</feature>
<evidence type="ECO:0000313" key="10">
    <source>
        <dbReference type="Proteomes" id="UP001634394"/>
    </source>
</evidence>
<dbReference type="Gene3D" id="2.70.170.10">
    <property type="entry name" value="Neurotransmitter-gated ion-channel ligand-binding domain"/>
    <property type="match status" value="1"/>
</dbReference>
<evidence type="ECO:0000256" key="3">
    <source>
        <dbReference type="ARBA" id="ARBA00022989"/>
    </source>
</evidence>
<keyword evidence="5" id="KW-0407">Ion channel</keyword>
<dbReference type="Proteomes" id="UP001634394">
    <property type="component" value="Unassembled WGS sequence"/>
</dbReference>
<dbReference type="PANTHER" id="PTHR18945">
    <property type="entry name" value="NEUROTRANSMITTER GATED ION CHANNEL"/>
    <property type="match status" value="1"/>
</dbReference>
<dbReference type="AlphaFoldDB" id="A0ABD3VS18"/>
<evidence type="ECO:0000256" key="4">
    <source>
        <dbReference type="ARBA" id="ARBA00023136"/>
    </source>
</evidence>
<evidence type="ECO:0000313" key="9">
    <source>
        <dbReference type="EMBL" id="KAL3864394.1"/>
    </source>
</evidence>
<feature type="region of interest" description="Disordered" evidence="6">
    <location>
        <begin position="415"/>
        <end position="456"/>
    </location>
</feature>
<keyword evidence="5" id="KW-0406">Ion transport</keyword>
<dbReference type="CDD" id="cd18989">
    <property type="entry name" value="LGIC_ECD_cation"/>
    <property type="match status" value="1"/>
</dbReference>
<name>A0ABD3VS18_SINWO</name>
<dbReference type="EMBL" id="JBJQND010000010">
    <property type="protein sequence ID" value="KAL3864394.1"/>
    <property type="molecule type" value="Genomic_DNA"/>
</dbReference>